<evidence type="ECO:0000313" key="5">
    <source>
        <dbReference type="EMBL" id="MTD94972.1"/>
    </source>
</evidence>
<gene>
    <name evidence="5" type="ORF">GIW81_11585</name>
</gene>
<evidence type="ECO:0000259" key="4">
    <source>
        <dbReference type="Pfam" id="PF08241"/>
    </source>
</evidence>
<evidence type="ECO:0000256" key="2">
    <source>
        <dbReference type="ARBA" id="ARBA00022603"/>
    </source>
</evidence>
<sequence length="265" mass="28766">MNETLVQKQFGVAAADYATSAVHASGPSLARLVALVPTQREWSALDVATGAGHTALAFAPLVASVVASDITDAMLRETEKLAAARGLTNVETAKGEAGKLSFADSSFDLVTCRLAAHHFPDVSAFVADSFRVMKPGGFFALVDNVSPDEKMLPLATPAEALNAARTFNTFERTRDPSHARALSLEEWLALMSKTGFTAITSELLDQHIAFVPWTERMRCTPETVEVLKSMLFNDDLLRTFLRPREENGELVFTLQEAIIVARKPS</sequence>
<dbReference type="RefSeq" id="WP_154739328.1">
    <property type="nucleotide sequence ID" value="NZ_WMBQ01000001.1"/>
</dbReference>
<keyword evidence="2 5" id="KW-0489">Methyltransferase</keyword>
<organism evidence="5 6">
    <name type="scientific">Hyphomicrobium album</name>
    <dbReference type="NCBI Taxonomy" id="2665159"/>
    <lineage>
        <taxon>Bacteria</taxon>
        <taxon>Pseudomonadati</taxon>
        <taxon>Pseudomonadota</taxon>
        <taxon>Alphaproteobacteria</taxon>
        <taxon>Hyphomicrobiales</taxon>
        <taxon>Hyphomicrobiaceae</taxon>
        <taxon>Hyphomicrobium</taxon>
    </lineage>
</organism>
<dbReference type="PANTHER" id="PTHR44942:SF4">
    <property type="entry name" value="METHYLTRANSFERASE TYPE 11 DOMAIN-CONTAINING PROTEIN"/>
    <property type="match status" value="1"/>
</dbReference>
<dbReference type="GO" id="GO:0032259">
    <property type="term" value="P:methylation"/>
    <property type="evidence" value="ECO:0007669"/>
    <property type="project" value="UniProtKB-KW"/>
</dbReference>
<proteinExistence type="inferred from homology"/>
<feature type="domain" description="Methyltransferase type 11" evidence="4">
    <location>
        <begin position="45"/>
        <end position="140"/>
    </location>
</feature>
<comment type="similarity">
    <text evidence="1">Belongs to the methyltransferase superfamily.</text>
</comment>
<reference evidence="5 6" key="1">
    <citation type="submission" date="2019-11" db="EMBL/GenBank/DDBJ databases">
        <title>Identification of a novel strain.</title>
        <authorList>
            <person name="Xu Q."/>
            <person name="Wang G."/>
        </authorList>
    </citation>
    <scope>NUCLEOTIDE SEQUENCE [LARGE SCALE GENOMIC DNA]</scope>
    <source>
        <strain evidence="6">xq</strain>
    </source>
</reference>
<dbReference type="PANTHER" id="PTHR44942">
    <property type="entry name" value="METHYLTRANSF_11 DOMAIN-CONTAINING PROTEIN"/>
    <property type="match status" value="1"/>
</dbReference>
<dbReference type="InterPro" id="IPR051052">
    <property type="entry name" value="Diverse_substrate_MTase"/>
</dbReference>
<dbReference type="InterPro" id="IPR029063">
    <property type="entry name" value="SAM-dependent_MTases_sf"/>
</dbReference>
<comment type="caution">
    <text evidence="5">The sequence shown here is derived from an EMBL/GenBank/DDBJ whole genome shotgun (WGS) entry which is preliminary data.</text>
</comment>
<dbReference type="InterPro" id="IPR013216">
    <property type="entry name" value="Methyltransf_11"/>
</dbReference>
<dbReference type="Pfam" id="PF08241">
    <property type="entry name" value="Methyltransf_11"/>
    <property type="match status" value="1"/>
</dbReference>
<dbReference type="AlphaFoldDB" id="A0A6I3KMJ1"/>
<dbReference type="CDD" id="cd02440">
    <property type="entry name" value="AdoMet_MTases"/>
    <property type="match status" value="1"/>
</dbReference>
<dbReference type="EMBL" id="WMBQ01000001">
    <property type="protein sequence ID" value="MTD94972.1"/>
    <property type="molecule type" value="Genomic_DNA"/>
</dbReference>
<keyword evidence="3 5" id="KW-0808">Transferase</keyword>
<keyword evidence="6" id="KW-1185">Reference proteome</keyword>
<evidence type="ECO:0000313" key="6">
    <source>
        <dbReference type="Proteomes" id="UP000440694"/>
    </source>
</evidence>
<dbReference type="GO" id="GO:0008757">
    <property type="term" value="F:S-adenosylmethionine-dependent methyltransferase activity"/>
    <property type="evidence" value="ECO:0007669"/>
    <property type="project" value="InterPro"/>
</dbReference>
<name>A0A6I3KMJ1_9HYPH</name>
<evidence type="ECO:0000256" key="1">
    <source>
        <dbReference type="ARBA" id="ARBA00008361"/>
    </source>
</evidence>
<dbReference type="Gene3D" id="3.40.50.150">
    <property type="entry name" value="Vaccinia Virus protein VP39"/>
    <property type="match status" value="1"/>
</dbReference>
<accession>A0A6I3KMJ1</accession>
<dbReference type="Proteomes" id="UP000440694">
    <property type="component" value="Unassembled WGS sequence"/>
</dbReference>
<dbReference type="SUPFAM" id="SSF53335">
    <property type="entry name" value="S-adenosyl-L-methionine-dependent methyltransferases"/>
    <property type="match status" value="1"/>
</dbReference>
<protein>
    <submittedName>
        <fullName evidence="5">Methyltransferase domain-containing protein</fullName>
    </submittedName>
</protein>
<evidence type="ECO:0000256" key="3">
    <source>
        <dbReference type="ARBA" id="ARBA00022679"/>
    </source>
</evidence>